<dbReference type="Proteomes" id="UP000256900">
    <property type="component" value="Unassembled WGS sequence"/>
</dbReference>
<evidence type="ECO:0000313" key="1">
    <source>
        <dbReference type="EMBL" id="REF83227.1"/>
    </source>
</evidence>
<dbReference type="OrthoDB" id="7924295at2"/>
<keyword evidence="2" id="KW-1185">Reference proteome</keyword>
<gene>
    <name evidence="1" type="ORF">DES32_3143</name>
</gene>
<dbReference type="RefSeq" id="WP_115837736.1">
    <property type="nucleotide sequence ID" value="NZ_CP025086.1"/>
</dbReference>
<dbReference type="EMBL" id="QUMO01000006">
    <property type="protein sequence ID" value="REF83227.1"/>
    <property type="molecule type" value="Genomic_DNA"/>
</dbReference>
<evidence type="ECO:0000313" key="2">
    <source>
        <dbReference type="Proteomes" id="UP000256900"/>
    </source>
</evidence>
<protein>
    <submittedName>
        <fullName evidence="1">Uncharacterized protein</fullName>
    </submittedName>
</protein>
<sequence length="67" mass="6660">MAQPDEQPLPVPDPALAAAVDATIAEHGGDARAAVATLLEAVADLEAAKESALGLVSKGFARGRLPG</sequence>
<name>A0A3D9YKX4_9HYPH</name>
<reference evidence="1 2" key="1">
    <citation type="submission" date="2018-08" db="EMBL/GenBank/DDBJ databases">
        <title>Genomic Encyclopedia of Type Strains, Phase IV (KMG-IV): sequencing the most valuable type-strain genomes for metagenomic binning, comparative biology and taxonomic classification.</title>
        <authorList>
            <person name="Goeker M."/>
        </authorList>
    </citation>
    <scope>NUCLEOTIDE SEQUENCE [LARGE SCALE GENOMIC DNA]</scope>
    <source>
        <strain evidence="1 2">BW863</strain>
    </source>
</reference>
<comment type="caution">
    <text evidence="1">The sequence shown here is derived from an EMBL/GenBank/DDBJ whole genome shotgun (WGS) entry which is preliminary data.</text>
</comment>
<organism evidence="1 2">
    <name type="scientific">Methylovirgula ligni</name>
    <dbReference type="NCBI Taxonomy" id="569860"/>
    <lineage>
        <taxon>Bacteria</taxon>
        <taxon>Pseudomonadati</taxon>
        <taxon>Pseudomonadota</taxon>
        <taxon>Alphaproteobacteria</taxon>
        <taxon>Hyphomicrobiales</taxon>
        <taxon>Beijerinckiaceae</taxon>
        <taxon>Methylovirgula</taxon>
    </lineage>
</organism>
<proteinExistence type="predicted"/>
<accession>A0A3D9YKX4</accession>
<dbReference type="AlphaFoldDB" id="A0A3D9YKX4"/>